<dbReference type="AlphaFoldDB" id="A0A1U9KGF7"/>
<evidence type="ECO:0000256" key="3">
    <source>
        <dbReference type="ARBA" id="ARBA00022801"/>
    </source>
</evidence>
<dbReference type="Pfam" id="PF04002">
    <property type="entry name" value="RadC"/>
    <property type="match status" value="1"/>
</dbReference>
<evidence type="ECO:0000256" key="1">
    <source>
        <dbReference type="ARBA" id="ARBA00022670"/>
    </source>
</evidence>
<keyword evidence="2" id="KW-0479">Metal-binding</keyword>
<comment type="similarity">
    <text evidence="6">Belongs to the UPF0758 family.</text>
</comment>
<dbReference type="STRING" id="435.A0U92_08530"/>
<accession>A0A1U9KGF7</accession>
<evidence type="ECO:0000259" key="7">
    <source>
        <dbReference type="PROSITE" id="PS50249"/>
    </source>
</evidence>
<name>A0A1U9KGF7_ACEAC</name>
<dbReference type="GO" id="GO:0006508">
    <property type="term" value="P:proteolysis"/>
    <property type="evidence" value="ECO:0007669"/>
    <property type="project" value="UniProtKB-KW"/>
</dbReference>
<reference evidence="8 9" key="1">
    <citation type="submission" date="2016-03" db="EMBL/GenBank/DDBJ databases">
        <title>Acetic acid bacteria sequencing.</title>
        <authorList>
            <person name="Brandt J."/>
            <person name="Jakob F."/>
            <person name="Vogel R.F."/>
        </authorList>
    </citation>
    <scope>NUCLEOTIDE SEQUENCE [LARGE SCALE GENOMIC DNA]</scope>
    <source>
        <strain evidence="8 9">TMW2.1153</strain>
    </source>
</reference>
<sequence length="263" mass="28492">MDFRCFLFASRLLVNDGFSDGATFRDLNVHGTRLSPDPTRALLDSGLSMREEGGLVTDHPVLDDIAALSALVRLAMPKHEEPMLLAGMLLARFGSFAGTLTASAQALRSVAGIGPYMLAAVTVFREAAIRLQKSRLTDLEILSDRSRLYAYLSAVLAREVIEQFHILFLDEIGLLIADEAQARGTVNHTPVYPREVVRRALELKATALILVHNHPSGDPAPSAEDLAMTRQVVAAAGVLGITVRDHVIVGNGRWLSFAESGLL</sequence>
<dbReference type="InterPro" id="IPR001405">
    <property type="entry name" value="UPF0758"/>
</dbReference>
<dbReference type="GO" id="GO:0008237">
    <property type="term" value="F:metallopeptidase activity"/>
    <property type="evidence" value="ECO:0007669"/>
    <property type="project" value="UniProtKB-KW"/>
</dbReference>
<dbReference type="OrthoDB" id="9804482at2"/>
<evidence type="ECO:0000256" key="5">
    <source>
        <dbReference type="ARBA" id="ARBA00023049"/>
    </source>
</evidence>
<dbReference type="Gene3D" id="3.40.140.10">
    <property type="entry name" value="Cytidine Deaminase, domain 2"/>
    <property type="match status" value="1"/>
</dbReference>
<evidence type="ECO:0000313" key="8">
    <source>
        <dbReference type="EMBL" id="AQS84817.1"/>
    </source>
</evidence>
<evidence type="ECO:0000256" key="4">
    <source>
        <dbReference type="ARBA" id="ARBA00022833"/>
    </source>
</evidence>
<dbReference type="Proteomes" id="UP000188937">
    <property type="component" value="Chromosome"/>
</dbReference>
<protein>
    <recommendedName>
        <fullName evidence="7">MPN domain-containing protein</fullName>
    </recommendedName>
</protein>
<dbReference type="PANTHER" id="PTHR30471:SF3">
    <property type="entry name" value="UPF0758 PROTEIN YEES-RELATED"/>
    <property type="match status" value="1"/>
</dbReference>
<evidence type="ECO:0000256" key="2">
    <source>
        <dbReference type="ARBA" id="ARBA00022723"/>
    </source>
</evidence>
<keyword evidence="5" id="KW-0482">Metalloprotease</keyword>
<dbReference type="PROSITE" id="PS01302">
    <property type="entry name" value="UPF0758"/>
    <property type="match status" value="1"/>
</dbReference>
<keyword evidence="1" id="KW-0645">Protease</keyword>
<keyword evidence="9" id="KW-1185">Reference proteome</keyword>
<dbReference type="PANTHER" id="PTHR30471">
    <property type="entry name" value="DNA REPAIR PROTEIN RADC"/>
    <property type="match status" value="1"/>
</dbReference>
<gene>
    <name evidence="8" type="ORF">A0U92_08530</name>
</gene>
<dbReference type="InterPro" id="IPR025657">
    <property type="entry name" value="RadC_JAB"/>
</dbReference>
<dbReference type="EMBL" id="CP014692">
    <property type="protein sequence ID" value="AQS84817.1"/>
    <property type="molecule type" value="Genomic_DNA"/>
</dbReference>
<dbReference type="GO" id="GO:0046872">
    <property type="term" value="F:metal ion binding"/>
    <property type="evidence" value="ECO:0007669"/>
    <property type="project" value="UniProtKB-KW"/>
</dbReference>
<dbReference type="InterPro" id="IPR037518">
    <property type="entry name" value="MPN"/>
</dbReference>
<dbReference type="PROSITE" id="PS50249">
    <property type="entry name" value="MPN"/>
    <property type="match status" value="1"/>
</dbReference>
<dbReference type="NCBIfam" id="TIGR00608">
    <property type="entry name" value="radc"/>
    <property type="match status" value="1"/>
</dbReference>
<feature type="domain" description="MPN" evidence="7">
    <location>
        <begin position="141"/>
        <end position="263"/>
    </location>
</feature>
<dbReference type="InterPro" id="IPR020891">
    <property type="entry name" value="UPF0758_CS"/>
</dbReference>
<keyword evidence="4" id="KW-0862">Zinc</keyword>
<proteinExistence type="inferred from homology"/>
<dbReference type="SUPFAM" id="SSF102712">
    <property type="entry name" value="JAB1/MPN domain"/>
    <property type="match status" value="1"/>
</dbReference>
<organism evidence="8 9">
    <name type="scientific">Acetobacter aceti</name>
    <dbReference type="NCBI Taxonomy" id="435"/>
    <lineage>
        <taxon>Bacteria</taxon>
        <taxon>Pseudomonadati</taxon>
        <taxon>Pseudomonadota</taxon>
        <taxon>Alphaproteobacteria</taxon>
        <taxon>Acetobacterales</taxon>
        <taxon>Acetobacteraceae</taxon>
        <taxon>Acetobacter</taxon>
        <taxon>Acetobacter subgen. Acetobacter</taxon>
    </lineage>
</organism>
<keyword evidence="3" id="KW-0378">Hydrolase</keyword>
<evidence type="ECO:0000313" key="9">
    <source>
        <dbReference type="Proteomes" id="UP000188937"/>
    </source>
</evidence>
<evidence type="ECO:0000256" key="6">
    <source>
        <dbReference type="RuleBase" id="RU003797"/>
    </source>
</evidence>
<dbReference type="KEGG" id="aace:A0U92_08530"/>
<dbReference type="CDD" id="cd08071">
    <property type="entry name" value="MPN_DUF2466"/>
    <property type="match status" value="1"/>
</dbReference>